<dbReference type="SUPFAM" id="SSF51735">
    <property type="entry name" value="NAD(P)-binding Rossmann-fold domains"/>
    <property type="match status" value="1"/>
</dbReference>
<dbReference type="AlphaFoldDB" id="A0A9X5IS84"/>
<evidence type="ECO:0000259" key="1">
    <source>
        <dbReference type="Pfam" id="PF01370"/>
    </source>
</evidence>
<dbReference type="Gene3D" id="3.40.50.720">
    <property type="entry name" value="NAD(P)-binding Rossmann-like Domain"/>
    <property type="match status" value="1"/>
</dbReference>
<dbReference type="EMBL" id="JAAXOW010000001">
    <property type="protein sequence ID" value="NKX92826.1"/>
    <property type="molecule type" value="Genomic_DNA"/>
</dbReference>
<keyword evidence="3" id="KW-1185">Reference proteome</keyword>
<reference evidence="2 3" key="1">
    <citation type="submission" date="2020-04" db="EMBL/GenBank/DDBJ databases">
        <title>MicrobeNet Type strains.</title>
        <authorList>
            <person name="Nicholson A.C."/>
        </authorList>
    </citation>
    <scope>NUCLEOTIDE SEQUENCE [LARGE SCALE GENOMIC DNA]</scope>
    <source>
        <strain evidence="2 3">ATCC BAA-789</strain>
    </source>
</reference>
<sequence length="324" mass="34950">MSKVLVVGGSGLLGFHSILELVTRGHDVTSLSLPMDQVDVEFPAGVTTLWHDVNAMTDAELASLLEGTDAVMYAAGADERVVPAAPSGRFFYEANVLPTQRLARLARGAGVSRFVLFGSYTAEFADRFPDLGYREQQGYPRARLAQEELAIFEGAGAMDVMVLRLPYIFGIVGQRRPLWQFIVDGARRPGPVAVLGGSTSSVTVRQVAQAAVGAMEKGRHAARYPINGYDLTYAELSRLACEAIGRDPEDVVVVPLDAMLPYGEQADAACAAEGTEHGIHVVDSMRFQDRAATSPIEPTASELGIEPDDVVAAIRETMRWCVEH</sequence>
<comment type="caution">
    <text evidence="2">The sequence shown here is derived from an EMBL/GenBank/DDBJ whole genome shotgun (WGS) entry which is preliminary data.</text>
</comment>
<evidence type="ECO:0000313" key="2">
    <source>
        <dbReference type="EMBL" id="NKX92826.1"/>
    </source>
</evidence>
<dbReference type="Proteomes" id="UP000774283">
    <property type="component" value="Unassembled WGS sequence"/>
</dbReference>
<dbReference type="RefSeq" id="WP_168446817.1">
    <property type="nucleotide sequence ID" value="NZ_JAAXOW010000001.1"/>
</dbReference>
<feature type="domain" description="NAD-dependent epimerase/dehydratase" evidence="1">
    <location>
        <begin position="4"/>
        <end position="219"/>
    </location>
</feature>
<accession>A0A9X5IS84</accession>
<dbReference type="Pfam" id="PF01370">
    <property type="entry name" value="Epimerase"/>
    <property type="match status" value="1"/>
</dbReference>
<gene>
    <name evidence="2" type="ORF">HF995_05985</name>
</gene>
<organism evidence="2 3">
    <name type="scientific">Sanguibacter hominis ATCC BAA-789</name>
    <dbReference type="NCBI Taxonomy" id="1312740"/>
    <lineage>
        <taxon>Bacteria</taxon>
        <taxon>Bacillati</taxon>
        <taxon>Actinomycetota</taxon>
        <taxon>Actinomycetes</taxon>
        <taxon>Micrococcales</taxon>
        <taxon>Sanguibacteraceae</taxon>
        <taxon>Sanguibacter</taxon>
    </lineage>
</organism>
<dbReference type="InterPro" id="IPR036291">
    <property type="entry name" value="NAD(P)-bd_dom_sf"/>
</dbReference>
<dbReference type="GO" id="GO:0004029">
    <property type="term" value="F:aldehyde dehydrogenase (NAD+) activity"/>
    <property type="evidence" value="ECO:0007669"/>
    <property type="project" value="TreeGrafter"/>
</dbReference>
<evidence type="ECO:0000313" key="3">
    <source>
        <dbReference type="Proteomes" id="UP000774283"/>
    </source>
</evidence>
<proteinExistence type="predicted"/>
<dbReference type="PANTHER" id="PTHR48079:SF6">
    <property type="entry name" value="NAD(P)-BINDING DOMAIN-CONTAINING PROTEIN-RELATED"/>
    <property type="match status" value="1"/>
</dbReference>
<dbReference type="InterPro" id="IPR001509">
    <property type="entry name" value="Epimerase_deHydtase"/>
</dbReference>
<name>A0A9X5IS84_9MICO</name>
<protein>
    <submittedName>
        <fullName evidence="2">NAD-dependent epimerase/dehydratase family protein</fullName>
    </submittedName>
</protein>
<dbReference type="InterPro" id="IPR051783">
    <property type="entry name" value="NAD(P)-dependent_oxidoreduct"/>
</dbReference>
<dbReference type="GO" id="GO:0005737">
    <property type="term" value="C:cytoplasm"/>
    <property type="evidence" value="ECO:0007669"/>
    <property type="project" value="TreeGrafter"/>
</dbReference>
<dbReference type="PANTHER" id="PTHR48079">
    <property type="entry name" value="PROTEIN YEEZ"/>
    <property type="match status" value="1"/>
</dbReference>